<gene>
    <name evidence="1" type="ORF">SDC9_206971</name>
</gene>
<proteinExistence type="predicted"/>
<organism evidence="1">
    <name type="scientific">bioreactor metagenome</name>
    <dbReference type="NCBI Taxonomy" id="1076179"/>
    <lineage>
        <taxon>unclassified sequences</taxon>
        <taxon>metagenomes</taxon>
        <taxon>ecological metagenomes</taxon>
    </lineage>
</organism>
<accession>A0A645J7X9</accession>
<protein>
    <submittedName>
        <fullName evidence="1">Uncharacterized protein</fullName>
    </submittedName>
</protein>
<sequence>MECLAEREADRGPFDLGRFDVAEVPLQLTDVEIGVEGAVTPMRFLAQFFEGRHHAALPLSSSINSEHCCLVSFRRSGSRKRPAICCGVTPR</sequence>
<comment type="caution">
    <text evidence="1">The sequence shown here is derived from an EMBL/GenBank/DDBJ whole genome shotgun (WGS) entry which is preliminary data.</text>
</comment>
<name>A0A645J7X9_9ZZZZ</name>
<dbReference type="EMBL" id="VSSQ01133030">
    <property type="protein sequence ID" value="MPN59250.1"/>
    <property type="molecule type" value="Genomic_DNA"/>
</dbReference>
<dbReference type="AlphaFoldDB" id="A0A645J7X9"/>
<reference evidence="1" key="1">
    <citation type="submission" date="2019-08" db="EMBL/GenBank/DDBJ databases">
        <authorList>
            <person name="Kucharzyk K."/>
            <person name="Murdoch R.W."/>
            <person name="Higgins S."/>
            <person name="Loffler F."/>
        </authorList>
    </citation>
    <scope>NUCLEOTIDE SEQUENCE</scope>
</reference>
<evidence type="ECO:0000313" key="1">
    <source>
        <dbReference type="EMBL" id="MPN59250.1"/>
    </source>
</evidence>